<dbReference type="Gene3D" id="3.20.20.80">
    <property type="entry name" value="Glycosidases"/>
    <property type="match status" value="1"/>
</dbReference>
<dbReference type="GO" id="GO:0008081">
    <property type="term" value="F:phosphoric diester hydrolase activity"/>
    <property type="evidence" value="ECO:0007669"/>
    <property type="project" value="InterPro"/>
</dbReference>
<dbReference type="GO" id="GO:0005634">
    <property type="term" value="C:nucleus"/>
    <property type="evidence" value="ECO:0007669"/>
    <property type="project" value="InterPro"/>
</dbReference>
<evidence type="ECO:0000256" key="1">
    <source>
        <dbReference type="ARBA" id="ARBA00009800"/>
    </source>
</evidence>
<dbReference type="GO" id="GO:0016020">
    <property type="term" value="C:membrane"/>
    <property type="evidence" value="ECO:0007669"/>
    <property type="project" value="InterPro"/>
</dbReference>
<feature type="region of interest" description="Disordered" evidence="4">
    <location>
        <begin position="169"/>
        <end position="231"/>
    </location>
</feature>
<keyword evidence="5" id="KW-0326">Glycosidase</keyword>
<feature type="active site" description="Nucleophile" evidence="2">
    <location>
        <position position="1233"/>
    </location>
</feature>
<accession>A0AAD8YF68</accession>
<dbReference type="Gene3D" id="3.30.870.10">
    <property type="entry name" value="Endonuclease Chain A"/>
    <property type="match status" value="1"/>
</dbReference>
<feature type="region of interest" description="Disordered" evidence="4">
    <location>
        <begin position="848"/>
        <end position="883"/>
    </location>
</feature>
<dbReference type="SUPFAM" id="SSF51445">
    <property type="entry name" value="(Trans)glycosidases"/>
    <property type="match status" value="1"/>
</dbReference>
<comment type="caution">
    <text evidence="5">The sequence shown here is derived from an EMBL/GenBank/DDBJ whole genome shotgun (WGS) entry which is preliminary data.</text>
</comment>
<evidence type="ECO:0000313" key="6">
    <source>
        <dbReference type="Proteomes" id="UP001224775"/>
    </source>
</evidence>
<evidence type="ECO:0000256" key="4">
    <source>
        <dbReference type="SAM" id="MobiDB-lite"/>
    </source>
</evidence>
<dbReference type="EC" id="3.2.1.-" evidence="5"/>
<comment type="similarity">
    <text evidence="1">Belongs to the glycosyl hydrolase 79 family.</text>
</comment>
<dbReference type="InterPro" id="IPR010347">
    <property type="entry name" value="Tdp1"/>
</dbReference>
<dbReference type="GO" id="GO:0004566">
    <property type="term" value="F:beta-glucuronidase activity"/>
    <property type="evidence" value="ECO:0007669"/>
    <property type="project" value="TreeGrafter"/>
</dbReference>
<dbReference type="Proteomes" id="UP001224775">
    <property type="component" value="Unassembled WGS sequence"/>
</dbReference>
<reference evidence="5" key="1">
    <citation type="submission" date="2023-06" db="EMBL/GenBank/DDBJ databases">
        <title>Survivors Of The Sea: Transcriptome response of Skeletonema marinoi to long-term dormancy.</title>
        <authorList>
            <person name="Pinder M.I.M."/>
            <person name="Kourtchenko O."/>
            <person name="Robertson E.K."/>
            <person name="Larsson T."/>
            <person name="Maumus F."/>
            <person name="Osuna-Cruz C.M."/>
            <person name="Vancaester E."/>
            <person name="Stenow R."/>
            <person name="Vandepoele K."/>
            <person name="Ploug H."/>
            <person name="Bruchert V."/>
            <person name="Godhe A."/>
            <person name="Topel M."/>
        </authorList>
    </citation>
    <scope>NUCLEOTIDE SEQUENCE</scope>
    <source>
        <strain evidence="5">R05AC</strain>
    </source>
</reference>
<dbReference type="InterPro" id="IPR017853">
    <property type="entry name" value="GH"/>
</dbReference>
<organism evidence="5 6">
    <name type="scientific">Skeletonema marinoi</name>
    <dbReference type="NCBI Taxonomy" id="267567"/>
    <lineage>
        <taxon>Eukaryota</taxon>
        <taxon>Sar</taxon>
        <taxon>Stramenopiles</taxon>
        <taxon>Ochrophyta</taxon>
        <taxon>Bacillariophyta</taxon>
        <taxon>Coscinodiscophyceae</taxon>
        <taxon>Thalassiosirophycidae</taxon>
        <taxon>Thalassiosirales</taxon>
        <taxon>Skeletonemataceae</taxon>
        <taxon>Skeletonema</taxon>
        <taxon>Skeletonema marinoi-dohrnii complex</taxon>
    </lineage>
</organism>
<evidence type="ECO:0000256" key="2">
    <source>
        <dbReference type="PIRSR" id="PIRSR610347-1"/>
    </source>
</evidence>
<evidence type="ECO:0000256" key="3">
    <source>
        <dbReference type="PIRSR" id="PIRSR610347-2"/>
    </source>
</evidence>
<dbReference type="Pfam" id="PF06087">
    <property type="entry name" value="Tyr-DNA_phospho"/>
    <property type="match status" value="1"/>
</dbReference>
<dbReference type="PANTHER" id="PTHR14363">
    <property type="entry name" value="HEPARANASE-RELATED"/>
    <property type="match status" value="1"/>
</dbReference>
<dbReference type="EMBL" id="JATAAI010000007">
    <property type="protein sequence ID" value="KAK1744469.1"/>
    <property type="molecule type" value="Genomic_DNA"/>
</dbReference>
<feature type="compositionally biased region" description="Low complexity" evidence="4">
    <location>
        <begin position="175"/>
        <end position="194"/>
    </location>
</feature>
<sequence length="1463" mass="162964">MVCCSICSTWRHAQCGGHYKRYSSDSTDPSNMLFVPVCDICYLEKPFVEGEGNTANAKRLDRQRVEHLRSCNATNAVMRQYAFSKHAGPYKWPLGNVCVTHSSGHTKSVAGRHEKSEKQWADMVERIGKTDMKARERLRVRTREFERIMISVEDAEGVTDRHNMTLMVNPEVSDSNGTASASSLNSTSTPSSGGMDAVTLGRNGLGSRAGRKPALTNKEGNTDDKADLTCRRQDPNSILHTTVLHTMKNQMEISIQQNASTIGIVRPEFISTTLDWWPLETRAWGNSSVIHADLTHPNLIAAAKGLSPLFIRVGGSQADSAIYNMSTSTTTVGEANRFAQACNKNPQLCLTMQRWDEVLKFAQDAGARIVFTLAYIRHTKDESGQNDQQDWDSTNAKQLLQYTAHSKYATTVFGFELGNEVTHKGKIENVTRLVNAYAELRHIIDETWPSTINDKHKPKILGPASTGQSITTKLLKALGSHVDIATYHKYHGGGKEEALVKYAKSTSIIQHPNKFHGISTTSNKYMDKPEVWVGEGAMAYNSGRQNITDSFVGSFWFTNLLGAISKSVPHTVYCRQALVGGYYELISHETMKARPDYWIAHLWKRLVGTKSIGYDTLLIHAFCAKGERSNPIFVITNIDKESSFNLNITVGTHVTKYILTGKNGRRDSRSVVLNGNQLLTIENGQLPEIVGEDTDDMRVTLPPVSIAFVTVHGFEVDECVPPIVTAATGTSHINYTTSISLEDQHQYTTSDIHDHVPFIARLRRKRPPPFAAPPSSAASVSSHGSSSSKRTAPGEIPYVSADAGRTRYYADRFYLDAPTSLLEYQVDKNKKLASLSYNPTRRDNLYCNKCGEKKAQPPPRIRYDHNRNRLPPEKPPDDNNRPPLFDRAEFINSLDLAAAIIGTYTIGDLEYLKEAFPKLFPSSKNEDGSSVRSHVPTLVLHGQKGFYLEKKEKATVMHAVKTSIKIEKEEEAMHLRGGGSSQSSLQSKSPIVPTPVECRQDNGDNNEDELNFLTYEGAKVRLPNTPKRKRKGRKRVKREKEEVVAQSSDIAKEESNQKVEKVLSMETKCDGIIDINADNQAPSMHSFPCEKDKMKPPPKKESVPKANIPVTSAAPAPSLLNAPPAERVTKTPIDPLYSDYYDSSQDNMMSQEELANRARWAKIQPTPLFGGEGAAGMNCDVPEATVSAEFTENDGNMGYSDDEEHAYETKYDELIDEKRAKNPDLKTELGVHHPKFFLLFEKSGSIVVIISTSNLTPQTAVDGSWVQRFDARHESQYDQFNQSDVDLGMPSDFGTILTDFLMKQSDATANGSMLPDIFLRRYVKGLSLSGLRTRYKFEDAQVHLVSTLPGHHKGSIPPKGLDTTLSPYKPQITYGPQRVSFILSRLLDAYHMQLANNNSKKSRRLVGPMWIPKPLWPAMNQLIVQSTSLGGNWTRESLEEVVAKYLQKEPEDMSDELLDECGN</sequence>
<keyword evidence="5" id="KW-0378">Hydrolase</keyword>
<feature type="region of interest" description="Disordered" evidence="4">
    <location>
        <begin position="976"/>
        <end position="1004"/>
    </location>
</feature>
<evidence type="ECO:0000313" key="5">
    <source>
        <dbReference type="EMBL" id="KAK1744469.1"/>
    </source>
</evidence>
<name>A0AAD8YF68_9STRA</name>
<dbReference type="InterPro" id="IPR005199">
    <property type="entry name" value="Glyco_hydro_79"/>
</dbReference>
<feature type="region of interest" description="Disordered" evidence="4">
    <location>
        <begin position="765"/>
        <end position="796"/>
    </location>
</feature>
<proteinExistence type="inferred from homology"/>
<dbReference type="Pfam" id="PF03662">
    <property type="entry name" value="Glyco_hydro_79n"/>
    <property type="match status" value="1"/>
</dbReference>
<protein>
    <submittedName>
        <fullName evidence="5">Glycosyl hydrolase (Family 79)</fullName>
        <ecNumber evidence="5">3.2.1.-</ecNumber>
    </submittedName>
</protein>
<dbReference type="GO" id="GO:0006281">
    <property type="term" value="P:DNA repair"/>
    <property type="evidence" value="ECO:0007669"/>
    <property type="project" value="InterPro"/>
</dbReference>
<gene>
    <name evidence="5" type="ORF">QTG54_005002</name>
</gene>
<feature type="compositionally biased region" description="Low complexity" evidence="4">
    <location>
        <begin position="773"/>
        <end position="790"/>
    </location>
</feature>
<keyword evidence="6" id="KW-1185">Reference proteome</keyword>
<feature type="compositionally biased region" description="Basic and acidic residues" evidence="4">
    <location>
        <begin position="220"/>
        <end position="231"/>
    </location>
</feature>
<dbReference type="SUPFAM" id="SSF56024">
    <property type="entry name" value="Phospholipase D/nuclease"/>
    <property type="match status" value="1"/>
</dbReference>
<feature type="binding site" evidence="3">
    <location>
        <position position="1235"/>
    </location>
    <ligand>
        <name>substrate</name>
    </ligand>
</feature>
<dbReference type="PANTHER" id="PTHR14363:SF17">
    <property type="entry name" value="HEPARANASE-LIKE PROTEIN 3"/>
    <property type="match status" value="1"/>
</dbReference>